<dbReference type="AlphaFoldDB" id="A0A0V1H7T7"/>
<evidence type="ECO:0000313" key="1">
    <source>
        <dbReference type="EMBL" id="KRZ06417.1"/>
    </source>
</evidence>
<accession>A0A0V1H7T7</accession>
<proteinExistence type="predicted"/>
<protein>
    <submittedName>
        <fullName evidence="1">Uncharacterized protein</fullName>
    </submittedName>
</protein>
<evidence type="ECO:0000313" key="2">
    <source>
        <dbReference type="Proteomes" id="UP000055024"/>
    </source>
</evidence>
<dbReference type="EMBL" id="JYDP01000119">
    <property type="protein sequence ID" value="KRZ06417.1"/>
    <property type="molecule type" value="Genomic_DNA"/>
</dbReference>
<organism evidence="1 2">
    <name type="scientific">Trichinella zimbabwensis</name>
    <dbReference type="NCBI Taxonomy" id="268475"/>
    <lineage>
        <taxon>Eukaryota</taxon>
        <taxon>Metazoa</taxon>
        <taxon>Ecdysozoa</taxon>
        <taxon>Nematoda</taxon>
        <taxon>Enoplea</taxon>
        <taxon>Dorylaimia</taxon>
        <taxon>Trichinellida</taxon>
        <taxon>Trichinellidae</taxon>
        <taxon>Trichinella</taxon>
    </lineage>
</organism>
<gene>
    <name evidence="1" type="ORF">T11_6819</name>
</gene>
<reference evidence="1 2" key="1">
    <citation type="submission" date="2015-01" db="EMBL/GenBank/DDBJ databases">
        <title>Evolution of Trichinella species and genotypes.</title>
        <authorList>
            <person name="Korhonen P.K."/>
            <person name="Edoardo P."/>
            <person name="Giuseppe L.R."/>
            <person name="Gasser R.B."/>
        </authorList>
    </citation>
    <scope>NUCLEOTIDE SEQUENCE [LARGE SCALE GENOMIC DNA]</scope>
    <source>
        <strain evidence="1">ISS1029</strain>
    </source>
</reference>
<name>A0A0V1H7T7_9BILA</name>
<sequence length="63" mass="7379">MENIFSKSEEYDNMDVWLKEHLKFNLVNCEVIKSAVANNNTQAQRETWEENVLCFVVEAQIGE</sequence>
<comment type="caution">
    <text evidence="1">The sequence shown here is derived from an EMBL/GenBank/DDBJ whole genome shotgun (WGS) entry which is preliminary data.</text>
</comment>
<keyword evidence="2" id="KW-1185">Reference proteome</keyword>
<dbReference type="Proteomes" id="UP000055024">
    <property type="component" value="Unassembled WGS sequence"/>
</dbReference>